<feature type="domain" description="N-acetyltransferase" evidence="1">
    <location>
        <begin position="32"/>
        <end position="199"/>
    </location>
</feature>
<dbReference type="InterPro" id="IPR000182">
    <property type="entry name" value="GNAT_dom"/>
</dbReference>
<evidence type="ECO:0000313" key="2">
    <source>
        <dbReference type="EMBL" id="HJA70678.1"/>
    </source>
</evidence>
<name>A0A9D2HI71_9FIRM</name>
<dbReference type="SUPFAM" id="SSF55729">
    <property type="entry name" value="Acyl-CoA N-acyltransferases (Nat)"/>
    <property type="match status" value="1"/>
</dbReference>
<organism evidence="2 3">
    <name type="scientific">Candidatus Lachnoclostridium stercoravium</name>
    <dbReference type="NCBI Taxonomy" id="2838633"/>
    <lineage>
        <taxon>Bacteria</taxon>
        <taxon>Bacillati</taxon>
        <taxon>Bacillota</taxon>
        <taxon>Clostridia</taxon>
        <taxon>Lachnospirales</taxon>
        <taxon>Lachnospiraceae</taxon>
    </lineage>
</organism>
<dbReference type="PANTHER" id="PTHR43792">
    <property type="entry name" value="GNAT FAMILY, PUTATIVE (AFU_ORTHOLOGUE AFUA_3G00765)-RELATED-RELATED"/>
    <property type="match status" value="1"/>
</dbReference>
<gene>
    <name evidence="2" type="ORF">IAA07_03735</name>
</gene>
<dbReference type="InterPro" id="IPR051531">
    <property type="entry name" value="N-acetyltransferase"/>
</dbReference>
<comment type="caution">
    <text evidence="2">The sequence shown here is derived from an EMBL/GenBank/DDBJ whole genome shotgun (WGS) entry which is preliminary data.</text>
</comment>
<dbReference type="Pfam" id="PF13302">
    <property type="entry name" value="Acetyltransf_3"/>
    <property type="match status" value="1"/>
</dbReference>
<dbReference type="PANTHER" id="PTHR43792:SF1">
    <property type="entry name" value="N-ACETYLTRANSFERASE DOMAIN-CONTAINING PROTEIN"/>
    <property type="match status" value="1"/>
</dbReference>
<accession>A0A9D2HI71</accession>
<dbReference type="AlphaFoldDB" id="A0A9D2HI71"/>
<dbReference type="GO" id="GO:0016747">
    <property type="term" value="F:acyltransferase activity, transferring groups other than amino-acyl groups"/>
    <property type="evidence" value="ECO:0007669"/>
    <property type="project" value="InterPro"/>
</dbReference>
<dbReference type="InterPro" id="IPR016181">
    <property type="entry name" value="Acyl_CoA_acyltransferase"/>
</dbReference>
<dbReference type="EMBL" id="DWZA01000031">
    <property type="protein sequence ID" value="HJA70678.1"/>
    <property type="molecule type" value="Genomic_DNA"/>
</dbReference>
<reference evidence="2" key="2">
    <citation type="submission" date="2021-04" db="EMBL/GenBank/DDBJ databases">
        <authorList>
            <person name="Gilroy R."/>
        </authorList>
    </citation>
    <scope>NUCLEOTIDE SEQUENCE</scope>
    <source>
        <strain evidence="2">CHK178-16964</strain>
    </source>
</reference>
<reference evidence="2" key="1">
    <citation type="journal article" date="2021" name="PeerJ">
        <title>Extensive microbial diversity within the chicken gut microbiome revealed by metagenomics and culture.</title>
        <authorList>
            <person name="Gilroy R."/>
            <person name="Ravi A."/>
            <person name="Getino M."/>
            <person name="Pursley I."/>
            <person name="Horton D.L."/>
            <person name="Alikhan N.F."/>
            <person name="Baker D."/>
            <person name="Gharbi K."/>
            <person name="Hall N."/>
            <person name="Watson M."/>
            <person name="Adriaenssens E.M."/>
            <person name="Foster-Nyarko E."/>
            <person name="Jarju S."/>
            <person name="Secka A."/>
            <person name="Antonio M."/>
            <person name="Oren A."/>
            <person name="Chaudhuri R.R."/>
            <person name="La Ragione R."/>
            <person name="Hildebrand F."/>
            <person name="Pallen M.J."/>
        </authorList>
    </citation>
    <scope>NUCLEOTIDE SEQUENCE</scope>
    <source>
        <strain evidence="2">CHK178-16964</strain>
    </source>
</reference>
<evidence type="ECO:0000259" key="1">
    <source>
        <dbReference type="Pfam" id="PF13302"/>
    </source>
</evidence>
<dbReference type="Gene3D" id="3.40.630.30">
    <property type="match status" value="1"/>
</dbReference>
<dbReference type="Proteomes" id="UP000823900">
    <property type="component" value="Unassembled WGS sequence"/>
</dbReference>
<sequence length="202" mass="23082">AVEKPEDADLRLLTLAVCRRFRLPAPIAVTDRLIIREFSMDDLPQIPAEEEAGEDDQVFRSPETLYEYIQNQYGFFGYGLWAVVEKESGILAGKAGITRLSYGSAPEGQELIWPLHSRFSVFSPGVSLDWQSFLQRQPADDTFLPVELSYHIFRPFRRKGYALEACRAVLSYCQEQISPDIFARIRPDNIPSRNLVQKLIVQ</sequence>
<protein>
    <submittedName>
        <fullName evidence="2">GNAT family N-acetyltransferase</fullName>
    </submittedName>
</protein>
<feature type="non-terminal residue" evidence="2">
    <location>
        <position position="1"/>
    </location>
</feature>
<evidence type="ECO:0000313" key="3">
    <source>
        <dbReference type="Proteomes" id="UP000823900"/>
    </source>
</evidence>
<proteinExistence type="predicted"/>